<reference evidence="2 3" key="1">
    <citation type="journal article" date="2011" name="EMBO J.">
        <title>Structural diversity of bacterial flagellar motors.</title>
        <authorList>
            <person name="Chen S."/>
            <person name="Beeby M."/>
            <person name="Murphy G.E."/>
            <person name="Leadbetter J.R."/>
            <person name="Hendrixson D.R."/>
            <person name="Briegel A."/>
            <person name="Li Z."/>
            <person name="Shi J."/>
            <person name="Tocheva E.I."/>
            <person name="Muller A."/>
            <person name="Dobro M.J."/>
            <person name="Jensen G.J."/>
        </authorList>
    </citation>
    <scope>NUCLEOTIDE SEQUENCE [LARGE SCALE GENOMIC DNA]</scope>
    <source>
        <strain evidence="2 3">DSM 6540</strain>
    </source>
</reference>
<evidence type="ECO:0000313" key="2">
    <source>
        <dbReference type="EMBL" id="EGO61781.1"/>
    </source>
</evidence>
<dbReference type="Pfam" id="PF08241">
    <property type="entry name" value="Methyltransf_11"/>
    <property type="match status" value="1"/>
</dbReference>
<dbReference type="GO" id="GO:0008757">
    <property type="term" value="F:S-adenosylmethionine-dependent methyltransferase activity"/>
    <property type="evidence" value="ECO:0007669"/>
    <property type="project" value="InterPro"/>
</dbReference>
<dbReference type="GO" id="GO:0032259">
    <property type="term" value="P:methylation"/>
    <property type="evidence" value="ECO:0007669"/>
    <property type="project" value="UniProtKB-KW"/>
</dbReference>
<name>F7NQA0_9FIRM</name>
<sequence length="244" mass="28275">MQQNVYDNDVFYHSYIDLREKSTNFNDVLEIPAFRTLLPDLQQTEILDLGCGFGQSCSWYVSQGAARVVGVDISEKMIARAKQLYHQDKIEYQLRPIEDINFSADQFDLVLSSLAFHYIADFKSIVEKIYHCLKPKGFLIFSQEHPVATAKAVSNGWAKNEHGEKLHWMLDNYQDEGLRKQDWFIEGVIKYHRTTATIINTLIETGLHIVRVLEPTATAEAELRNEDLKQERRRPPFLIIKAQK</sequence>
<accession>F7NQA0</accession>
<dbReference type="EMBL" id="AFGF01000282">
    <property type="protein sequence ID" value="EGO61781.1"/>
    <property type="molecule type" value="Genomic_DNA"/>
</dbReference>
<proteinExistence type="predicted"/>
<dbReference type="Proteomes" id="UP000003240">
    <property type="component" value="Unassembled WGS sequence"/>
</dbReference>
<comment type="caution">
    <text evidence="2">The sequence shown here is derived from an EMBL/GenBank/DDBJ whole genome shotgun (WGS) entry which is preliminary data.</text>
</comment>
<evidence type="ECO:0000313" key="3">
    <source>
        <dbReference type="Proteomes" id="UP000003240"/>
    </source>
</evidence>
<protein>
    <submittedName>
        <fullName evidence="2">Methyltransferase type 11</fullName>
    </submittedName>
</protein>
<dbReference type="OrthoDB" id="9791837at2"/>
<dbReference type="RefSeq" id="WP_004100033.1">
    <property type="nucleotide sequence ID" value="NZ_AFGF01000282.1"/>
</dbReference>
<dbReference type="eggNOG" id="COG2226">
    <property type="taxonomic scope" value="Bacteria"/>
</dbReference>
<keyword evidence="2" id="KW-0489">Methyltransferase</keyword>
<dbReference type="InterPro" id="IPR029063">
    <property type="entry name" value="SAM-dependent_MTases_sf"/>
</dbReference>
<evidence type="ECO:0000259" key="1">
    <source>
        <dbReference type="Pfam" id="PF08241"/>
    </source>
</evidence>
<gene>
    <name evidence="2" type="ORF">ALO_21506</name>
</gene>
<dbReference type="STRING" id="1009370.ALO_21506"/>
<feature type="domain" description="Methyltransferase type 11" evidence="1">
    <location>
        <begin position="47"/>
        <end position="141"/>
    </location>
</feature>
<organism evidence="2 3">
    <name type="scientific">Acetonema longum DSM 6540</name>
    <dbReference type="NCBI Taxonomy" id="1009370"/>
    <lineage>
        <taxon>Bacteria</taxon>
        <taxon>Bacillati</taxon>
        <taxon>Bacillota</taxon>
        <taxon>Negativicutes</taxon>
        <taxon>Acetonemataceae</taxon>
        <taxon>Acetonema</taxon>
    </lineage>
</organism>
<keyword evidence="3" id="KW-1185">Reference proteome</keyword>
<dbReference type="InterPro" id="IPR013216">
    <property type="entry name" value="Methyltransf_11"/>
</dbReference>
<dbReference type="AlphaFoldDB" id="F7NQA0"/>
<dbReference type="CDD" id="cd02440">
    <property type="entry name" value="AdoMet_MTases"/>
    <property type="match status" value="1"/>
</dbReference>
<keyword evidence="2" id="KW-0808">Transferase</keyword>
<dbReference type="Gene3D" id="3.40.50.150">
    <property type="entry name" value="Vaccinia Virus protein VP39"/>
    <property type="match status" value="1"/>
</dbReference>
<dbReference type="PANTHER" id="PTHR43861">
    <property type="entry name" value="TRANS-ACONITATE 2-METHYLTRANSFERASE-RELATED"/>
    <property type="match status" value="1"/>
</dbReference>
<dbReference type="SUPFAM" id="SSF53335">
    <property type="entry name" value="S-adenosyl-L-methionine-dependent methyltransferases"/>
    <property type="match status" value="1"/>
</dbReference>